<feature type="chain" id="PRO_5011746779" description="DUF547 domain-containing protein" evidence="1">
    <location>
        <begin position="26"/>
        <end position="267"/>
    </location>
</feature>
<feature type="signal peptide" evidence="1">
    <location>
        <begin position="1"/>
        <end position="25"/>
    </location>
</feature>
<evidence type="ECO:0000256" key="1">
    <source>
        <dbReference type="SAM" id="SignalP"/>
    </source>
</evidence>
<organism evidence="3 4">
    <name type="scientific">Ulvibacter litoralis</name>
    <dbReference type="NCBI Taxonomy" id="227084"/>
    <lineage>
        <taxon>Bacteria</taxon>
        <taxon>Pseudomonadati</taxon>
        <taxon>Bacteroidota</taxon>
        <taxon>Flavobacteriia</taxon>
        <taxon>Flavobacteriales</taxon>
        <taxon>Flavobacteriaceae</taxon>
        <taxon>Ulvibacter</taxon>
    </lineage>
</organism>
<dbReference type="PANTHER" id="PTHR46361">
    <property type="entry name" value="ELECTRON CARRIER/ PROTEIN DISULFIDE OXIDOREDUCTASE"/>
    <property type="match status" value="1"/>
</dbReference>
<dbReference type="STRING" id="227084.SAMN05421855_101380"/>
<dbReference type="PANTHER" id="PTHR46361:SF3">
    <property type="entry name" value="ELECTRON CARRIER_ PROTEIN DISULFIDE OXIDOREDUCTASE"/>
    <property type="match status" value="1"/>
</dbReference>
<dbReference type="RefSeq" id="WP_093139757.1">
    <property type="nucleotide sequence ID" value="NZ_BMWO01000001.1"/>
</dbReference>
<gene>
    <name evidence="3" type="ORF">SAMN05421855_101380</name>
</gene>
<dbReference type="Pfam" id="PF04784">
    <property type="entry name" value="DUF547"/>
    <property type="match status" value="1"/>
</dbReference>
<accession>A0A1G7CK82</accession>
<dbReference type="Proteomes" id="UP000199321">
    <property type="component" value="Unassembled WGS sequence"/>
</dbReference>
<evidence type="ECO:0000259" key="2">
    <source>
        <dbReference type="Pfam" id="PF04784"/>
    </source>
</evidence>
<dbReference type="AlphaFoldDB" id="A0A1G7CK82"/>
<name>A0A1G7CK82_9FLAO</name>
<sequence>MNYLLKTVAVITAAFVFQSCNLLSAAGVSSQGQPTKSVKGELTSTTANSSVNLDHSKWDALLKEYVDSKGLVNYKGFVKNQEELSKYLTFLSSQNPTDQWSVQELLAYYINLYNAYTVQLIVTNYPTKTIKDIDGNWTKGFVPVGSKNLSLGGIENGILRKMDEPRIHFAINCASISCPNLLNEAFTASKINEQLDRATKQFINSDKNDIDAKNPKLSSIFDWYQKDFKVNGSQDVIGYINQYSSEKINKDAVITYKNYDWNLNEQN</sequence>
<evidence type="ECO:0000313" key="4">
    <source>
        <dbReference type="Proteomes" id="UP000199321"/>
    </source>
</evidence>
<dbReference type="OrthoDB" id="526867at2"/>
<reference evidence="3 4" key="1">
    <citation type="submission" date="2016-10" db="EMBL/GenBank/DDBJ databases">
        <authorList>
            <person name="de Groot N.N."/>
        </authorList>
    </citation>
    <scope>NUCLEOTIDE SEQUENCE [LARGE SCALE GENOMIC DNA]</scope>
    <source>
        <strain evidence="3 4">DSM 16195</strain>
    </source>
</reference>
<dbReference type="InterPro" id="IPR006869">
    <property type="entry name" value="DUF547"/>
</dbReference>
<keyword evidence="4" id="KW-1185">Reference proteome</keyword>
<protein>
    <recommendedName>
        <fullName evidence="2">DUF547 domain-containing protein</fullName>
    </recommendedName>
</protein>
<proteinExistence type="predicted"/>
<feature type="domain" description="DUF547" evidence="2">
    <location>
        <begin position="98"/>
        <end position="203"/>
    </location>
</feature>
<dbReference type="EMBL" id="FNBA01000001">
    <property type="protein sequence ID" value="SDE38845.1"/>
    <property type="molecule type" value="Genomic_DNA"/>
</dbReference>
<evidence type="ECO:0000313" key="3">
    <source>
        <dbReference type="EMBL" id="SDE38845.1"/>
    </source>
</evidence>
<dbReference type="PROSITE" id="PS51257">
    <property type="entry name" value="PROKAR_LIPOPROTEIN"/>
    <property type="match status" value="1"/>
</dbReference>
<keyword evidence="1" id="KW-0732">Signal</keyword>